<comment type="caution">
    <text evidence="3">The sequence shown here is derived from an EMBL/GenBank/DDBJ whole genome shotgun (WGS) entry which is preliminary data.</text>
</comment>
<reference evidence="3 4" key="1">
    <citation type="journal article" date="2021" name="Sci. Rep.">
        <title>The distribution of antibiotic resistance genes in chicken gut microbiota commensals.</title>
        <authorList>
            <person name="Juricova H."/>
            <person name="Matiasovicova J."/>
            <person name="Kubasova T."/>
            <person name="Cejkova D."/>
            <person name="Rychlik I."/>
        </authorList>
    </citation>
    <scope>NUCLEOTIDE SEQUENCE [LARGE SCALE GENOMIC DNA]</scope>
    <source>
        <strain evidence="3 4">An431b</strain>
    </source>
</reference>
<name>A0ABS2G9C7_9FIRM</name>
<feature type="domain" description="Copper amine oxidase-like N-terminal" evidence="2">
    <location>
        <begin position="191"/>
        <end position="298"/>
    </location>
</feature>
<organism evidence="3 4">
    <name type="scientific">Anaerotignum lactatifermentans</name>
    <dbReference type="NCBI Taxonomy" id="160404"/>
    <lineage>
        <taxon>Bacteria</taxon>
        <taxon>Bacillati</taxon>
        <taxon>Bacillota</taxon>
        <taxon>Clostridia</taxon>
        <taxon>Lachnospirales</taxon>
        <taxon>Anaerotignaceae</taxon>
        <taxon>Anaerotignum</taxon>
    </lineage>
</organism>
<evidence type="ECO:0000313" key="3">
    <source>
        <dbReference type="EMBL" id="MBM6877330.1"/>
    </source>
</evidence>
<feature type="chain" id="PRO_5045522161" evidence="1">
    <location>
        <begin position="24"/>
        <end position="306"/>
    </location>
</feature>
<protein>
    <submittedName>
        <fullName evidence="3">Copper amine oxidase N-terminal domain-containing protein</fullName>
    </submittedName>
</protein>
<dbReference type="SUPFAM" id="SSF55383">
    <property type="entry name" value="Copper amine oxidase, domain N"/>
    <property type="match status" value="1"/>
</dbReference>
<sequence>MKKRWIGMMTALLLLGCAPAVQAAEVETGSRYTPAETDVVITEGADGLWEKGVTFTLRMEKGYIPFEQGSTLWVDEESGMKIRWECEDGVLTFTVESTSDEAAVIRAEDLKLFLSRNLPAGDYRLEVETSISENFYNTPLFGGEVLGNVADEKKQGVDSFITLTIGTESPRLYTTEVRVPVGENYVMTGERQMETDTSAYISDAGYVMLPVRAVSVAMGLDNERVLWDAPTRTVTILYNNRIISMTEGEKYMSINGTKIPTTSSVTIRDDRTFLGLRDLATALGVTDLSWDAETQTAYFNMTVEAE</sequence>
<evidence type="ECO:0000259" key="2">
    <source>
        <dbReference type="Pfam" id="PF07833"/>
    </source>
</evidence>
<evidence type="ECO:0000256" key="1">
    <source>
        <dbReference type="SAM" id="SignalP"/>
    </source>
</evidence>
<accession>A0ABS2G9C7</accession>
<dbReference type="EMBL" id="JACSNV010000004">
    <property type="protein sequence ID" value="MBM6877330.1"/>
    <property type="molecule type" value="Genomic_DNA"/>
</dbReference>
<keyword evidence="1" id="KW-0732">Signal</keyword>
<keyword evidence="4" id="KW-1185">Reference proteome</keyword>
<dbReference type="Proteomes" id="UP000729290">
    <property type="component" value="Unassembled WGS sequence"/>
</dbReference>
<dbReference type="PROSITE" id="PS51257">
    <property type="entry name" value="PROKAR_LIPOPROTEIN"/>
    <property type="match status" value="1"/>
</dbReference>
<dbReference type="RefSeq" id="WP_205133338.1">
    <property type="nucleotide sequence ID" value="NZ_JACSNT010000005.1"/>
</dbReference>
<dbReference type="Pfam" id="PF07833">
    <property type="entry name" value="Cu_amine_oxidN1"/>
    <property type="match status" value="1"/>
</dbReference>
<dbReference type="InterPro" id="IPR012854">
    <property type="entry name" value="Cu_amine_oxidase-like_N"/>
</dbReference>
<dbReference type="Gene3D" id="3.30.457.10">
    <property type="entry name" value="Copper amine oxidase-like, N-terminal domain"/>
    <property type="match status" value="1"/>
</dbReference>
<proteinExistence type="predicted"/>
<gene>
    <name evidence="3" type="ORF">H9X83_04030</name>
</gene>
<dbReference type="InterPro" id="IPR036582">
    <property type="entry name" value="Mao_N_sf"/>
</dbReference>
<evidence type="ECO:0000313" key="4">
    <source>
        <dbReference type="Proteomes" id="UP000729290"/>
    </source>
</evidence>
<feature type="signal peptide" evidence="1">
    <location>
        <begin position="1"/>
        <end position="23"/>
    </location>
</feature>